<evidence type="ECO:0000313" key="3">
    <source>
        <dbReference type="EMBL" id="RCJ33589.1"/>
    </source>
</evidence>
<gene>
    <name evidence="3" type="ORF">A6770_17865</name>
</gene>
<dbReference type="AlphaFoldDB" id="A0A367RBX0"/>
<feature type="chain" id="PRO_5016744253" evidence="2">
    <location>
        <begin position="28"/>
        <end position="434"/>
    </location>
</feature>
<evidence type="ECO:0000256" key="2">
    <source>
        <dbReference type="SAM" id="SignalP"/>
    </source>
</evidence>
<sequence length="434" mass="46348">MKLNFKSIAILFSSFAVVVSVCQSASAKPVGLDIGGRNRIPPGQEQEFLRYQLDHNNDLRQIRVIPECSVGFGLSCNKTGTILEQIVRSNGGPNYDEMLMRAAGGPQNYRDFTAFYGNSSKVYDTPYISFWREQQSTGSILDSSQYVLGQSVSRTPVQGLGTVTKKFAWSPLTTGDKLDTRSGLLDLKYAYGRVLLNEVAKIPNTEQQIRSLDLPPDMTQYYLTNLSRGLNALKAGDDQALQDSILKIFSFPYSPVSVSGGEYGRVPIAAADQLALQGTPLSGETLSIEPVFSDGVDIVAVPDAPVALEEFVPAAEGGGFNFPVLPVLGGLGLVALLLALGGGDDSSNQANSLGNTPGNNVPPPTPNQPECIPPGGNATPGNGQVIGVPCDTNVPLPTPEVKKVMEPSTLKAILLLTLLMFIISRKQRSMQAKG</sequence>
<name>A0A367RBX0_9NOSO</name>
<feature type="signal peptide" evidence="2">
    <location>
        <begin position="1"/>
        <end position="27"/>
    </location>
</feature>
<keyword evidence="4" id="KW-1185">Reference proteome</keyword>
<comment type="caution">
    <text evidence="3">The sequence shown here is derived from an EMBL/GenBank/DDBJ whole genome shotgun (WGS) entry which is preliminary data.</text>
</comment>
<dbReference type="EMBL" id="LXQD01000185">
    <property type="protein sequence ID" value="RCJ33589.1"/>
    <property type="molecule type" value="Genomic_DNA"/>
</dbReference>
<protein>
    <submittedName>
        <fullName evidence="3">Uncharacterized protein</fullName>
    </submittedName>
</protein>
<dbReference type="Proteomes" id="UP000252107">
    <property type="component" value="Unassembled WGS sequence"/>
</dbReference>
<feature type="region of interest" description="Disordered" evidence="1">
    <location>
        <begin position="348"/>
        <end position="382"/>
    </location>
</feature>
<evidence type="ECO:0000313" key="4">
    <source>
        <dbReference type="Proteomes" id="UP000252107"/>
    </source>
</evidence>
<keyword evidence="2" id="KW-0732">Signal</keyword>
<organism evidence="3 4">
    <name type="scientific">Nostoc minutum NIES-26</name>
    <dbReference type="NCBI Taxonomy" id="1844469"/>
    <lineage>
        <taxon>Bacteria</taxon>
        <taxon>Bacillati</taxon>
        <taxon>Cyanobacteriota</taxon>
        <taxon>Cyanophyceae</taxon>
        <taxon>Nostocales</taxon>
        <taxon>Nostocaceae</taxon>
        <taxon>Nostoc</taxon>
    </lineage>
</organism>
<reference evidence="3" key="1">
    <citation type="submission" date="2016-04" db="EMBL/GenBank/DDBJ databases">
        <authorList>
            <person name="Tabuchi Yagui T.R."/>
        </authorList>
    </citation>
    <scope>NUCLEOTIDE SEQUENCE [LARGE SCALE GENOMIC DNA]</scope>
    <source>
        <strain evidence="3">NIES-26</strain>
    </source>
</reference>
<accession>A0A367RBX0</accession>
<proteinExistence type="predicted"/>
<evidence type="ECO:0000256" key="1">
    <source>
        <dbReference type="SAM" id="MobiDB-lite"/>
    </source>
</evidence>